<accession>A0A1M5AK43</accession>
<evidence type="ECO:0000256" key="4">
    <source>
        <dbReference type="ARBA" id="ARBA00022989"/>
    </source>
</evidence>
<reference evidence="9 10" key="1">
    <citation type="submission" date="2016-11" db="EMBL/GenBank/DDBJ databases">
        <authorList>
            <person name="Jaros S."/>
            <person name="Januszkiewicz K."/>
            <person name="Wedrychowicz H."/>
        </authorList>
    </citation>
    <scope>NUCLEOTIDE SEQUENCE [LARGE SCALE GENOMIC DNA]</scope>
    <source>
        <strain evidence="9 10">DSM 44666</strain>
    </source>
</reference>
<dbReference type="Pfam" id="PF11728">
    <property type="entry name" value="ArAE_1_C"/>
    <property type="match status" value="1"/>
</dbReference>
<dbReference type="OrthoDB" id="357521at2"/>
<dbReference type="PANTHER" id="PTHR40064">
    <property type="entry name" value="MEMBRANE PROTEIN-RELATED"/>
    <property type="match status" value="1"/>
</dbReference>
<dbReference type="RefSeq" id="WP_073157249.1">
    <property type="nucleotide sequence ID" value="NZ_FQVL01000014.1"/>
</dbReference>
<dbReference type="STRING" id="112248.SAMN05444392_11460"/>
<evidence type="ECO:0000256" key="1">
    <source>
        <dbReference type="ARBA" id="ARBA00004651"/>
    </source>
</evidence>
<dbReference type="Gene3D" id="1.20.120.940">
    <property type="entry name" value="Putative aromatic acid exporter, C-terminal domain"/>
    <property type="match status" value="1"/>
</dbReference>
<comment type="subcellular location">
    <subcellularLocation>
        <location evidence="1">Cell membrane</location>
        <topology evidence="1">Multi-pass membrane protein</topology>
    </subcellularLocation>
</comment>
<proteinExistence type="predicted"/>
<dbReference type="EMBL" id="FQVL01000014">
    <property type="protein sequence ID" value="SHF30670.1"/>
    <property type="molecule type" value="Genomic_DNA"/>
</dbReference>
<dbReference type="Pfam" id="PF06081">
    <property type="entry name" value="ArAE_1"/>
    <property type="match status" value="1"/>
</dbReference>
<dbReference type="GO" id="GO:0005886">
    <property type="term" value="C:plasma membrane"/>
    <property type="evidence" value="ECO:0007669"/>
    <property type="project" value="UniProtKB-SubCell"/>
</dbReference>
<evidence type="ECO:0000256" key="3">
    <source>
        <dbReference type="ARBA" id="ARBA00022692"/>
    </source>
</evidence>
<feature type="transmembrane region" description="Helical" evidence="7">
    <location>
        <begin position="51"/>
        <end position="69"/>
    </location>
</feature>
<feature type="transmembrane region" description="Helical" evidence="7">
    <location>
        <begin position="119"/>
        <end position="141"/>
    </location>
</feature>
<evidence type="ECO:0000313" key="9">
    <source>
        <dbReference type="EMBL" id="SHF30670.1"/>
    </source>
</evidence>
<name>A0A1M5AK43_9BACL</name>
<keyword evidence="3 7" id="KW-0812">Transmembrane</keyword>
<dbReference type="InterPro" id="IPR010343">
    <property type="entry name" value="ArAE_1"/>
</dbReference>
<keyword evidence="5 7" id="KW-0472">Membrane</keyword>
<keyword evidence="2" id="KW-1003">Cell membrane</keyword>
<evidence type="ECO:0000259" key="8">
    <source>
        <dbReference type="Pfam" id="PF11728"/>
    </source>
</evidence>
<dbReference type="InterPro" id="IPR038323">
    <property type="entry name" value="ArAE_1_C_sf"/>
</dbReference>
<dbReference type="InterPro" id="IPR052984">
    <property type="entry name" value="UPF0421"/>
</dbReference>
<sequence length="313" mass="35520">MKIGYRVLKTALGAGISVALAQLIGLQSYATAGMITILCVKRTKKASLRTAGERLLACLLGLFFAGLFFELLGFYAWVISVILLVLIPICVYLGIVDGVVTSLVIILQIYSLHHFGATVVWNQLSLMLIGIGVALILNLYMPSLENDLKKYQQDIETKFKRIFEEFIIYLREGTSHWDGAEIVETEELLKKAKELASKEEENHLTEENDSYAVYFRMRERQFEIIVRLVPIISSLDHTHPQGKRIADFLEQLKDAIHPGNTAQIHLDRLKKLRETFKNAPLPTSHDDFATCASLYHFINEMERYLIIKKSTST</sequence>
<keyword evidence="10" id="KW-1185">Reference proteome</keyword>
<feature type="domain" description="Putative aromatic acid exporter C-terminal" evidence="8">
    <location>
        <begin position="145"/>
        <end position="309"/>
    </location>
</feature>
<evidence type="ECO:0000256" key="5">
    <source>
        <dbReference type="ARBA" id="ARBA00023136"/>
    </source>
</evidence>
<feature type="transmembrane region" description="Helical" evidence="7">
    <location>
        <begin position="75"/>
        <end position="107"/>
    </location>
</feature>
<evidence type="ECO:0000256" key="2">
    <source>
        <dbReference type="ARBA" id="ARBA00022475"/>
    </source>
</evidence>
<keyword evidence="4 7" id="KW-1133">Transmembrane helix</keyword>
<keyword evidence="6" id="KW-0175">Coiled coil</keyword>
<dbReference type="AlphaFoldDB" id="A0A1M5AK43"/>
<protein>
    <submittedName>
        <fullName evidence="9">Uncharacterized membrane protein YgaE, UPF0421/DUF939 family</fullName>
    </submittedName>
</protein>
<dbReference type="InterPro" id="IPR021062">
    <property type="entry name" value="ArAE_1_C"/>
</dbReference>
<feature type="coiled-coil region" evidence="6">
    <location>
        <begin position="182"/>
        <end position="209"/>
    </location>
</feature>
<evidence type="ECO:0000256" key="6">
    <source>
        <dbReference type="SAM" id="Coils"/>
    </source>
</evidence>
<feature type="transmembrane region" description="Helical" evidence="7">
    <location>
        <begin position="12"/>
        <end position="39"/>
    </location>
</feature>
<gene>
    <name evidence="9" type="ORF">SAMN05444392_11460</name>
</gene>
<evidence type="ECO:0000313" key="10">
    <source>
        <dbReference type="Proteomes" id="UP000184476"/>
    </source>
</evidence>
<dbReference type="Proteomes" id="UP000184476">
    <property type="component" value="Unassembled WGS sequence"/>
</dbReference>
<evidence type="ECO:0000256" key="7">
    <source>
        <dbReference type="SAM" id="Phobius"/>
    </source>
</evidence>
<organism evidence="9 10">
    <name type="scientific">Seinonella peptonophila</name>
    <dbReference type="NCBI Taxonomy" id="112248"/>
    <lineage>
        <taxon>Bacteria</taxon>
        <taxon>Bacillati</taxon>
        <taxon>Bacillota</taxon>
        <taxon>Bacilli</taxon>
        <taxon>Bacillales</taxon>
        <taxon>Thermoactinomycetaceae</taxon>
        <taxon>Seinonella</taxon>
    </lineage>
</organism>
<dbReference type="PANTHER" id="PTHR40064:SF1">
    <property type="entry name" value="MEMBRANE PROTEIN"/>
    <property type="match status" value="1"/>
</dbReference>